<dbReference type="EMBL" id="JPVU01000267">
    <property type="protein sequence ID" value="KFN89506.1"/>
    <property type="molecule type" value="Genomic_DNA"/>
</dbReference>
<dbReference type="SUPFAM" id="SSF52402">
    <property type="entry name" value="Adenine nucleotide alpha hydrolases-like"/>
    <property type="match status" value="1"/>
</dbReference>
<sequence length="57" mass="6314">MLSWQVETFIKEKQLLAANDRILVGVSTGVDSMVLLHILETLQKNDGLCHRGSSCKS</sequence>
<organism evidence="1 2">
    <name type="scientific">Tetragenococcus muriaticus PMC-11-5</name>
    <dbReference type="NCBI Taxonomy" id="1302649"/>
    <lineage>
        <taxon>Bacteria</taxon>
        <taxon>Bacillati</taxon>
        <taxon>Bacillota</taxon>
        <taxon>Bacilli</taxon>
        <taxon>Lactobacillales</taxon>
        <taxon>Enterococcaceae</taxon>
        <taxon>Tetragenococcus</taxon>
    </lineage>
</organism>
<evidence type="ECO:0000313" key="1">
    <source>
        <dbReference type="EMBL" id="KFN89506.1"/>
    </source>
</evidence>
<protein>
    <submittedName>
        <fullName evidence="1">Uncharacterized protein</fullName>
    </submittedName>
</protein>
<comment type="caution">
    <text evidence="1">The sequence shown here is derived from an EMBL/GenBank/DDBJ whole genome shotgun (WGS) entry which is preliminary data.</text>
</comment>
<dbReference type="RefSeq" id="WP_231557787.1">
    <property type="nucleotide sequence ID" value="NZ_JPVU01000267.1"/>
</dbReference>
<gene>
    <name evidence="1" type="ORF">TMUPMC115_2395</name>
</gene>
<dbReference type="InterPro" id="IPR014729">
    <property type="entry name" value="Rossmann-like_a/b/a_fold"/>
</dbReference>
<name>A0A091BV44_9ENTE</name>
<accession>A0A091BV44</accession>
<reference evidence="1 2" key="1">
    <citation type="submission" date="2014-08" db="EMBL/GenBank/DDBJ databases">
        <title>Genome sequence of Tetragenococcus muriaticus.</title>
        <authorList>
            <person name="Chuea-nongthon C."/>
            <person name="Rodtong S."/>
            <person name="Yongsawatdigul J."/>
            <person name="Steele J.L."/>
            <person name="Liu X.-y."/>
            <person name="Speers J."/>
            <person name="Glasner J.D."/>
            <person name="Neeno-Eckwall E.C."/>
        </authorList>
    </citation>
    <scope>NUCLEOTIDE SEQUENCE [LARGE SCALE GENOMIC DNA]</scope>
    <source>
        <strain evidence="1 2">PMC-11-5</strain>
    </source>
</reference>
<proteinExistence type="predicted"/>
<dbReference type="PATRIC" id="fig|1302649.3.peg.2378"/>
<dbReference type="Proteomes" id="UP000029380">
    <property type="component" value="Unassembled WGS sequence"/>
</dbReference>
<dbReference type="AlphaFoldDB" id="A0A091BV44"/>
<dbReference type="Gene3D" id="3.40.50.620">
    <property type="entry name" value="HUPs"/>
    <property type="match status" value="1"/>
</dbReference>
<evidence type="ECO:0000313" key="2">
    <source>
        <dbReference type="Proteomes" id="UP000029380"/>
    </source>
</evidence>